<evidence type="ECO:0000259" key="1">
    <source>
        <dbReference type="PROSITE" id="PS51340"/>
    </source>
</evidence>
<dbReference type="AlphaFoldDB" id="A0A518BS91"/>
<dbReference type="KEGG" id="pbap:Pla133_49590"/>
<dbReference type="GO" id="GO:0030151">
    <property type="term" value="F:molybdenum ion binding"/>
    <property type="evidence" value="ECO:0007669"/>
    <property type="project" value="InterPro"/>
</dbReference>
<name>A0A518BS91_9BACT</name>
<gene>
    <name evidence="2" type="ORF">Pla133_49590</name>
</gene>
<reference evidence="2 3" key="1">
    <citation type="submission" date="2019-02" db="EMBL/GenBank/DDBJ databases">
        <title>Deep-cultivation of Planctomycetes and their phenomic and genomic characterization uncovers novel biology.</title>
        <authorList>
            <person name="Wiegand S."/>
            <person name="Jogler M."/>
            <person name="Boedeker C."/>
            <person name="Pinto D."/>
            <person name="Vollmers J."/>
            <person name="Rivas-Marin E."/>
            <person name="Kohn T."/>
            <person name="Peeters S.H."/>
            <person name="Heuer A."/>
            <person name="Rast P."/>
            <person name="Oberbeckmann S."/>
            <person name="Bunk B."/>
            <person name="Jeske O."/>
            <person name="Meyerdierks A."/>
            <person name="Storesund J.E."/>
            <person name="Kallscheuer N."/>
            <person name="Luecker S."/>
            <person name="Lage O.M."/>
            <person name="Pohl T."/>
            <person name="Merkel B.J."/>
            <person name="Hornburger P."/>
            <person name="Mueller R.-W."/>
            <person name="Bruemmer F."/>
            <person name="Labrenz M."/>
            <person name="Spormann A.M."/>
            <person name="Op den Camp H."/>
            <person name="Overmann J."/>
            <person name="Amann R."/>
            <person name="Jetten M.S.M."/>
            <person name="Mascher T."/>
            <person name="Medema M.H."/>
            <person name="Devos D.P."/>
            <person name="Kaster A.-K."/>
            <person name="Ovreas L."/>
            <person name="Rohde M."/>
            <person name="Galperin M.Y."/>
            <person name="Jogler C."/>
        </authorList>
    </citation>
    <scope>NUCLEOTIDE SEQUENCE [LARGE SCALE GENOMIC DNA]</scope>
    <source>
        <strain evidence="2 3">Pla133</strain>
    </source>
</reference>
<sequence length="96" mass="10817">MVRGCEAYAEDHWRRLRIGDAELEVVKPASRCVLVNVNPTSGERDRRGEPLRTLAGYRRTAGGNYAHKPDRIYLGVRASVARPGRVQRGDMLEILD</sequence>
<dbReference type="PROSITE" id="PS51340">
    <property type="entry name" value="MOSC"/>
    <property type="match status" value="1"/>
</dbReference>
<dbReference type="Pfam" id="PF03473">
    <property type="entry name" value="MOSC"/>
    <property type="match status" value="1"/>
</dbReference>
<evidence type="ECO:0000313" key="2">
    <source>
        <dbReference type="EMBL" id="QDU69836.1"/>
    </source>
</evidence>
<dbReference type="EMBL" id="CP036287">
    <property type="protein sequence ID" value="QDU69836.1"/>
    <property type="molecule type" value="Genomic_DNA"/>
</dbReference>
<evidence type="ECO:0000313" key="3">
    <source>
        <dbReference type="Proteomes" id="UP000316921"/>
    </source>
</evidence>
<keyword evidence="3" id="KW-1185">Reference proteome</keyword>
<dbReference type="Proteomes" id="UP000316921">
    <property type="component" value="Chromosome"/>
</dbReference>
<protein>
    <submittedName>
        <fullName evidence="2">MOSC domain protein</fullName>
    </submittedName>
</protein>
<accession>A0A518BS91</accession>
<dbReference type="SUPFAM" id="SSF50800">
    <property type="entry name" value="PK beta-barrel domain-like"/>
    <property type="match status" value="1"/>
</dbReference>
<organism evidence="2 3">
    <name type="scientific">Engelhardtia mirabilis</name>
    <dbReference type="NCBI Taxonomy" id="2528011"/>
    <lineage>
        <taxon>Bacteria</taxon>
        <taxon>Pseudomonadati</taxon>
        <taxon>Planctomycetota</taxon>
        <taxon>Planctomycetia</taxon>
        <taxon>Planctomycetia incertae sedis</taxon>
        <taxon>Engelhardtia</taxon>
    </lineage>
</organism>
<feature type="domain" description="MOSC" evidence="1">
    <location>
        <begin position="1"/>
        <end position="95"/>
    </location>
</feature>
<dbReference type="GO" id="GO:0003824">
    <property type="term" value="F:catalytic activity"/>
    <property type="evidence" value="ECO:0007669"/>
    <property type="project" value="InterPro"/>
</dbReference>
<dbReference type="InterPro" id="IPR011037">
    <property type="entry name" value="Pyrv_Knase-like_insert_dom_sf"/>
</dbReference>
<dbReference type="GO" id="GO:0030170">
    <property type="term" value="F:pyridoxal phosphate binding"/>
    <property type="evidence" value="ECO:0007669"/>
    <property type="project" value="InterPro"/>
</dbReference>
<dbReference type="InterPro" id="IPR005302">
    <property type="entry name" value="MoCF_Sase_C"/>
</dbReference>
<proteinExistence type="predicted"/>